<evidence type="ECO:0000313" key="6">
    <source>
        <dbReference type="Proteomes" id="UP000365824"/>
    </source>
</evidence>
<keyword evidence="5" id="KW-0378">Hydrolase</keyword>
<dbReference type="PANTHER" id="PTHR30408:SF13">
    <property type="entry name" value="TYPE I RESTRICTION ENZYME HINDI SPECIFICITY SUBUNIT"/>
    <property type="match status" value="1"/>
</dbReference>
<proteinExistence type="inferred from homology"/>
<dbReference type="InterPro" id="IPR000055">
    <property type="entry name" value="Restrct_endonuc_typeI_TRD"/>
</dbReference>
<keyword evidence="5" id="KW-0255">Endonuclease</keyword>
<gene>
    <name evidence="5" type="ORF">F3F25_04170</name>
</gene>
<dbReference type="Proteomes" id="UP000365824">
    <property type="component" value="Unassembled WGS sequence"/>
</dbReference>
<dbReference type="Gene3D" id="3.90.220.20">
    <property type="entry name" value="DNA methylase specificity domains"/>
    <property type="match status" value="2"/>
</dbReference>
<evidence type="ECO:0000256" key="1">
    <source>
        <dbReference type="ARBA" id="ARBA00010923"/>
    </source>
</evidence>
<accession>A0A9P4DX49</accession>
<evidence type="ECO:0000256" key="2">
    <source>
        <dbReference type="ARBA" id="ARBA00022747"/>
    </source>
</evidence>
<dbReference type="InterPro" id="IPR052021">
    <property type="entry name" value="Type-I_RS_S_subunit"/>
</dbReference>
<keyword evidence="3" id="KW-0238">DNA-binding</keyword>
<dbReference type="Pfam" id="PF01420">
    <property type="entry name" value="Methylase_S"/>
    <property type="match status" value="1"/>
</dbReference>
<dbReference type="PANTHER" id="PTHR30408">
    <property type="entry name" value="TYPE-1 RESTRICTION ENZYME ECOKI SPECIFICITY PROTEIN"/>
    <property type="match status" value="1"/>
</dbReference>
<feature type="domain" description="Type I restriction modification DNA specificity" evidence="4">
    <location>
        <begin position="1"/>
        <end position="185"/>
    </location>
</feature>
<dbReference type="GO" id="GO:0009307">
    <property type="term" value="P:DNA restriction-modification system"/>
    <property type="evidence" value="ECO:0007669"/>
    <property type="project" value="UniProtKB-KW"/>
</dbReference>
<dbReference type="GO" id="GO:0003677">
    <property type="term" value="F:DNA binding"/>
    <property type="evidence" value="ECO:0007669"/>
    <property type="project" value="UniProtKB-KW"/>
</dbReference>
<keyword evidence="5" id="KW-0540">Nuclease</keyword>
<evidence type="ECO:0000256" key="3">
    <source>
        <dbReference type="ARBA" id="ARBA00023125"/>
    </source>
</evidence>
<comment type="similarity">
    <text evidence="1">Belongs to the type-I restriction system S methylase family.</text>
</comment>
<evidence type="ECO:0000259" key="4">
    <source>
        <dbReference type="Pfam" id="PF01420"/>
    </source>
</evidence>
<dbReference type="InterPro" id="IPR044946">
    <property type="entry name" value="Restrct_endonuc_typeI_TRD_sf"/>
</dbReference>
<dbReference type="EMBL" id="VWLB01000005">
    <property type="protein sequence ID" value="KAA3930398.1"/>
    <property type="molecule type" value="Genomic_DNA"/>
</dbReference>
<dbReference type="SUPFAM" id="SSF116734">
    <property type="entry name" value="DNA methylase specificity domain"/>
    <property type="match status" value="2"/>
</dbReference>
<keyword evidence="2" id="KW-0680">Restriction system</keyword>
<dbReference type="AlphaFoldDB" id="A0A9P4DX49"/>
<evidence type="ECO:0000313" key="5">
    <source>
        <dbReference type="EMBL" id="KAA3930398.1"/>
    </source>
</evidence>
<comment type="caution">
    <text evidence="5">The sequence shown here is derived from an EMBL/GenBank/DDBJ whole genome shotgun (WGS) entry which is preliminary data.</text>
</comment>
<name>A0A9P4DX49_BACOV</name>
<protein>
    <submittedName>
        <fullName evidence="5">Restriction endonuclease subunit S</fullName>
    </submittedName>
</protein>
<dbReference type="GO" id="GO:0004519">
    <property type="term" value="F:endonuclease activity"/>
    <property type="evidence" value="ECO:0007669"/>
    <property type="project" value="UniProtKB-KW"/>
</dbReference>
<sequence length="416" mass="47004">MEELKTYRLADICNSIQTGPFGSQLHKSDYVEFGTPIVMPKDITNGKINDNNISRISKNDVAKLFKHKLVSGNIIYPRRGDISKCALITSKEDGWVCGTGCIKVDINQQIANSTYVMYVLCQSETVNWIESNAVGTTMLNLNTSILSDLPIKLPSLNTQKKLANIVSSFDKKIDLNRRINDNLEQQAQTLFKSWLVDFDPFKNGKFVESEMGMIPEGWKVISLQEYCQEITRGNIPTYVEKSNRPILNQKVNKGVSLEKQYYKYNSENVEVSISKMAHYGDVLLNSLGQGTLGRVHLYKEKLGNVIIDQFITILRTNLFVKSAYLSYTLNRPEYQTIIEGNVTGSTGMWVLTINNVRNIKIIVPKESCFLELAPIINSIYQAISNNTAEMEQLCTLRDCILPHLMSGELKINDLNC</sequence>
<reference evidence="5 6" key="1">
    <citation type="journal article" date="2019" name="Nat. Med.">
        <title>A library of human gut bacterial isolates paired with longitudinal multiomics data enables mechanistic microbiome research.</title>
        <authorList>
            <person name="Poyet M."/>
            <person name="Groussin M."/>
            <person name="Gibbons S.M."/>
            <person name="Avila-Pacheco J."/>
            <person name="Jiang X."/>
            <person name="Kearney S.M."/>
            <person name="Perrotta A.R."/>
            <person name="Berdy B."/>
            <person name="Zhao S."/>
            <person name="Lieberman T.D."/>
            <person name="Swanson P.K."/>
            <person name="Smith M."/>
            <person name="Roesemann S."/>
            <person name="Alexander J.E."/>
            <person name="Rich S.A."/>
            <person name="Livny J."/>
            <person name="Vlamakis H."/>
            <person name="Clish C."/>
            <person name="Bullock K."/>
            <person name="Deik A."/>
            <person name="Scott J."/>
            <person name="Pierce K.A."/>
            <person name="Xavier R.J."/>
            <person name="Alm E.J."/>
        </authorList>
    </citation>
    <scope>NUCLEOTIDE SEQUENCE [LARGE SCALE GENOMIC DNA]</scope>
    <source>
        <strain evidence="5 6">BIOML-A160</strain>
    </source>
</reference>
<organism evidence="5 6">
    <name type="scientific">Bacteroides ovatus</name>
    <dbReference type="NCBI Taxonomy" id="28116"/>
    <lineage>
        <taxon>Bacteria</taxon>
        <taxon>Pseudomonadati</taxon>
        <taxon>Bacteroidota</taxon>
        <taxon>Bacteroidia</taxon>
        <taxon>Bacteroidales</taxon>
        <taxon>Bacteroidaceae</taxon>
        <taxon>Bacteroides</taxon>
    </lineage>
</organism>